<evidence type="ECO:0000313" key="1">
    <source>
        <dbReference type="EMBL" id="KAJ2990637.1"/>
    </source>
</evidence>
<comment type="caution">
    <text evidence="1">The sequence shown here is derived from an EMBL/GenBank/DDBJ whole genome shotgun (WGS) entry which is preliminary data.</text>
</comment>
<keyword evidence="2" id="KW-1185">Reference proteome</keyword>
<accession>A0ACC1PEL1</accession>
<gene>
    <name evidence="1" type="ORF">NUW58_g2845</name>
</gene>
<evidence type="ECO:0000313" key="2">
    <source>
        <dbReference type="Proteomes" id="UP001143856"/>
    </source>
</evidence>
<dbReference type="Proteomes" id="UP001143856">
    <property type="component" value="Unassembled WGS sequence"/>
</dbReference>
<proteinExistence type="predicted"/>
<name>A0ACC1PEL1_9PEZI</name>
<protein>
    <submittedName>
        <fullName evidence="1">Uncharacterized protein</fullName>
    </submittedName>
</protein>
<sequence>MSDFAELLDNLKKIEAGDFKANDLDRLRLVEVAKKLLNRVETQEERLFDIAFGQPIIFAALQTLVDLELWQQWARIGGGPKSVDELCELCTQKCDPNLLRRLLRLLAPVHMVAETGEDQYELTHLSPGNSWQLIQSRTHHWDGSCINLPKFLAKTGYKEPKDTKNSNYADWCPENLDFFGKCVAEPAYQDSFSGFMTAWARYKAPWPEFYDTRSLLEGADLTNGKALCVDVGGHHGIDLTRLLEKHPDVPAGSLVLQDLPEVVAGAKDLSGKIEVMPHDMFQPQPVKGSRSYYLHAVLHDWPDEVAVKILRNIGEVMVKGYSRILIVEMVLPPIGVSAIQSVMDVEMMANVSAYERTEAMWGKLISDAGLKLIKFWPDGRGNECLVEAELA</sequence>
<organism evidence="1 2">
    <name type="scientific">Xylaria curta</name>
    <dbReference type="NCBI Taxonomy" id="42375"/>
    <lineage>
        <taxon>Eukaryota</taxon>
        <taxon>Fungi</taxon>
        <taxon>Dikarya</taxon>
        <taxon>Ascomycota</taxon>
        <taxon>Pezizomycotina</taxon>
        <taxon>Sordariomycetes</taxon>
        <taxon>Xylariomycetidae</taxon>
        <taxon>Xylariales</taxon>
        <taxon>Xylariaceae</taxon>
        <taxon>Xylaria</taxon>
    </lineage>
</organism>
<reference evidence="1" key="1">
    <citation type="submission" date="2022-10" db="EMBL/GenBank/DDBJ databases">
        <title>Genome Sequence of Xylaria curta.</title>
        <authorList>
            <person name="Buettner E."/>
        </authorList>
    </citation>
    <scope>NUCLEOTIDE SEQUENCE</scope>
    <source>
        <strain evidence="1">Babe10</strain>
    </source>
</reference>
<dbReference type="EMBL" id="JAPDGR010000397">
    <property type="protein sequence ID" value="KAJ2990637.1"/>
    <property type="molecule type" value="Genomic_DNA"/>
</dbReference>